<evidence type="ECO:0008006" key="5">
    <source>
        <dbReference type="Google" id="ProtNLM"/>
    </source>
</evidence>
<evidence type="ECO:0000256" key="1">
    <source>
        <dbReference type="SAM" id="MobiDB-lite"/>
    </source>
</evidence>
<evidence type="ECO:0000313" key="4">
    <source>
        <dbReference type="Proteomes" id="UP001341840"/>
    </source>
</evidence>
<keyword evidence="2" id="KW-0472">Membrane</keyword>
<accession>A0ABU6WHN2</accession>
<feature type="compositionally biased region" description="Low complexity" evidence="1">
    <location>
        <begin position="1"/>
        <end position="18"/>
    </location>
</feature>
<proteinExistence type="predicted"/>
<keyword evidence="2" id="KW-1133">Transmembrane helix</keyword>
<evidence type="ECO:0000313" key="3">
    <source>
        <dbReference type="EMBL" id="MED6184630.1"/>
    </source>
</evidence>
<keyword evidence="4" id="KW-1185">Reference proteome</keyword>
<dbReference type="EMBL" id="JASCZI010181573">
    <property type="protein sequence ID" value="MED6184630.1"/>
    <property type="molecule type" value="Genomic_DNA"/>
</dbReference>
<evidence type="ECO:0000256" key="2">
    <source>
        <dbReference type="SAM" id="Phobius"/>
    </source>
</evidence>
<dbReference type="Proteomes" id="UP001341840">
    <property type="component" value="Unassembled WGS sequence"/>
</dbReference>
<reference evidence="3 4" key="1">
    <citation type="journal article" date="2023" name="Plants (Basel)">
        <title>Bridging the Gap: Combining Genomics and Transcriptomics Approaches to Understand Stylosanthes scabra, an Orphan Legume from the Brazilian Caatinga.</title>
        <authorList>
            <person name="Ferreira-Neto J.R.C."/>
            <person name="da Silva M.D."/>
            <person name="Binneck E."/>
            <person name="de Melo N.F."/>
            <person name="da Silva R.H."/>
            <person name="de Melo A.L.T.M."/>
            <person name="Pandolfi V."/>
            <person name="Bustamante F.O."/>
            <person name="Brasileiro-Vidal A.C."/>
            <person name="Benko-Iseppon A.M."/>
        </authorList>
    </citation>
    <scope>NUCLEOTIDE SEQUENCE [LARGE SCALE GENOMIC DNA]</scope>
    <source>
        <tissue evidence="3">Leaves</tissue>
    </source>
</reference>
<feature type="region of interest" description="Disordered" evidence="1">
    <location>
        <begin position="1"/>
        <end position="23"/>
    </location>
</feature>
<protein>
    <recommendedName>
        <fullName evidence="5">Zinc finger GRF-type domain-containing protein</fullName>
    </recommendedName>
</protein>
<organism evidence="3 4">
    <name type="scientific">Stylosanthes scabra</name>
    <dbReference type="NCBI Taxonomy" id="79078"/>
    <lineage>
        <taxon>Eukaryota</taxon>
        <taxon>Viridiplantae</taxon>
        <taxon>Streptophyta</taxon>
        <taxon>Embryophyta</taxon>
        <taxon>Tracheophyta</taxon>
        <taxon>Spermatophyta</taxon>
        <taxon>Magnoliopsida</taxon>
        <taxon>eudicotyledons</taxon>
        <taxon>Gunneridae</taxon>
        <taxon>Pentapetalae</taxon>
        <taxon>rosids</taxon>
        <taxon>fabids</taxon>
        <taxon>Fabales</taxon>
        <taxon>Fabaceae</taxon>
        <taxon>Papilionoideae</taxon>
        <taxon>50 kb inversion clade</taxon>
        <taxon>dalbergioids sensu lato</taxon>
        <taxon>Dalbergieae</taxon>
        <taxon>Pterocarpus clade</taxon>
        <taxon>Stylosanthes</taxon>
    </lineage>
</organism>
<feature type="transmembrane region" description="Helical" evidence="2">
    <location>
        <begin position="136"/>
        <end position="155"/>
    </location>
</feature>
<gene>
    <name evidence="3" type="ORF">PIB30_049320</name>
</gene>
<comment type="caution">
    <text evidence="3">The sequence shown here is derived from an EMBL/GenBank/DDBJ whole genome shotgun (WGS) entry which is preliminary data.</text>
</comment>
<name>A0ABU6WHN2_9FABA</name>
<keyword evidence="2" id="KW-0812">Transmembrane</keyword>
<sequence>MESEGGSSKSRKSVGGSVAMSSESTQGVFDSRCRDDRDGVASKCYYSGYAILYRSRTRNNPNRFFFGCPFFRQDNFPYCSFFMWLDKHCAQLGVLKPVKDGDGAEAVNDHFAVIKVDDRVALLEKRVATVEKISNVNWWIVMANIIALLVVVYVIRS</sequence>